<dbReference type="InterPro" id="IPR013740">
    <property type="entry name" value="Redoxin"/>
</dbReference>
<dbReference type="AlphaFoldDB" id="A3U5U7"/>
<dbReference type="InterPro" id="IPR036249">
    <property type="entry name" value="Thioredoxin-like_sf"/>
</dbReference>
<dbReference type="PANTHER" id="PTHR42852">
    <property type="entry name" value="THIOL:DISULFIDE INTERCHANGE PROTEIN DSBE"/>
    <property type="match status" value="1"/>
</dbReference>
<dbReference type="GO" id="GO:0030313">
    <property type="term" value="C:cell envelope"/>
    <property type="evidence" value="ECO:0007669"/>
    <property type="project" value="UniProtKB-SubCell"/>
</dbReference>
<dbReference type="HOGENOM" id="CLU_042529_1_1_10"/>
<keyword evidence="2" id="KW-0201">Cytochrome c-type biogenesis</keyword>
<dbReference type="GO" id="GO:0016491">
    <property type="term" value="F:oxidoreductase activity"/>
    <property type="evidence" value="ECO:0007669"/>
    <property type="project" value="InterPro"/>
</dbReference>
<evidence type="ECO:0000259" key="5">
    <source>
        <dbReference type="PROSITE" id="PS51352"/>
    </source>
</evidence>
<sequence>MVNILINPFMKYFILSLVAIVIVSCATENKQHTIVSGTLTNNSKDIVAVNGHGEAYELKVDKEGNFKDTLNISANGYYYFFAGRERTTIYLEKGKTLNVTVNTDEFDETINYSGDLANENNYLAAKYLYNEANRDMQSLYAKEEAQFKNALSSSSKSYDSILSANNVTNTAFLELEKDDIRYAEAGNILNYETYHKYATKNDSFKVSEGFYSSVKDLNYKDTLAYKNSEVYRGLVATHLNTIISKKQEEDSTANYSVTFVETVNDEYANGTIKDNVLTNYLSGYGLRPDEHLEKIYSTYISTNPTKENLEKVNKRYNVLKDITPGKISPEFSFENIDGSTTSLKDLSGNYVYIDVWATWCGPCIAEIPSLKQVEKDYHGQPVKFVSISIDNEKDKQKWKAMIEEKDLQGIQLFADNNWESKFVQDYGIQGIPRFILIDKKGHIVSADAPRPSNPELRTKLDTLLKS</sequence>
<proteinExistence type="predicted"/>
<dbReference type="eggNOG" id="COG0526">
    <property type="taxonomic scope" value="Bacteria"/>
</dbReference>
<evidence type="ECO:0000313" key="7">
    <source>
        <dbReference type="Proteomes" id="UP000002297"/>
    </source>
</evidence>
<dbReference type="Gene3D" id="3.40.30.10">
    <property type="entry name" value="Glutaredoxin"/>
    <property type="match status" value="1"/>
</dbReference>
<evidence type="ECO:0000256" key="3">
    <source>
        <dbReference type="ARBA" id="ARBA00023157"/>
    </source>
</evidence>
<protein>
    <recommendedName>
        <fullName evidence="5">Thioredoxin domain-containing protein</fullName>
    </recommendedName>
</protein>
<evidence type="ECO:0000313" key="6">
    <source>
        <dbReference type="EMBL" id="EAP87614.1"/>
    </source>
</evidence>
<dbReference type="Pfam" id="PF08534">
    <property type="entry name" value="Redoxin"/>
    <property type="match status" value="1"/>
</dbReference>
<dbReference type="STRING" id="216432.CA2559_02625"/>
<dbReference type="KEGG" id="cat:CA2559_02625"/>
<evidence type="ECO:0000256" key="1">
    <source>
        <dbReference type="ARBA" id="ARBA00004196"/>
    </source>
</evidence>
<dbReference type="EMBL" id="CP002046">
    <property type="protein sequence ID" value="EAP87614.1"/>
    <property type="molecule type" value="Genomic_DNA"/>
</dbReference>
<dbReference type="GO" id="GO:0017004">
    <property type="term" value="P:cytochrome complex assembly"/>
    <property type="evidence" value="ECO:0007669"/>
    <property type="project" value="UniProtKB-KW"/>
</dbReference>
<dbReference type="CDD" id="cd02966">
    <property type="entry name" value="TlpA_like_family"/>
    <property type="match status" value="1"/>
</dbReference>
<evidence type="ECO:0000256" key="4">
    <source>
        <dbReference type="ARBA" id="ARBA00023284"/>
    </source>
</evidence>
<dbReference type="InterPro" id="IPR050553">
    <property type="entry name" value="Thioredoxin_ResA/DsbE_sf"/>
</dbReference>
<dbReference type="PROSITE" id="PS51352">
    <property type="entry name" value="THIOREDOXIN_2"/>
    <property type="match status" value="1"/>
</dbReference>
<accession>A3U5U7</accession>
<dbReference type="InterPro" id="IPR013766">
    <property type="entry name" value="Thioredoxin_domain"/>
</dbReference>
<keyword evidence="4" id="KW-0676">Redox-active center</keyword>
<keyword evidence="7" id="KW-1185">Reference proteome</keyword>
<dbReference type="Proteomes" id="UP000002297">
    <property type="component" value="Chromosome"/>
</dbReference>
<evidence type="ECO:0000256" key="2">
    <source>
        <dbReference type="ARBA" id="ARBA00022748"/>
    </source>
</evidence>
<keyword evidence="3" id="KW-1015">Disulfide bond</keyword>
<name>A3U5U7_CROAH</name>
<gene>
    <name evidence="6" type="ordered locus">CA2559_02625</name>
</gene>
<reference evidence="6 7" key="1">
    <citation type="journal article" date="2010" name="J. Bacteriol.">
        <title>The complete genome sequence of Croceibacter atlanticus HTCC2559T.</title>
        <authorList>
            <person name="Oh H.M."/>
            <person name="Kang I."/>
            <person name="Ferriera S."/>
            <person name="Giovannoni S.J."/>
            <person name="Cho J.C."/>
        </authorList>
    </citation>
    <scope>NUCLEOTIDE SEQUENCE [LARGE SCALE GENOMIC DNA]</scope>
    <source>
        <strain evidence="7">ATCC BAA-628 / HTCC2559 / KCTC 12090</strain>
    </source>
</reference>
<comment type="subcellular location">
    <subcellularLocation>
        <location evidence="1">Cell envelope</location>
    </subcellularLocation>
</comment>
<feature type="domain" description="Thioredoxin" evidence="5">
    <location>
        <begin position="322"/>
        <end position="465"/>
    </location>
</feature>
<dbReference type="PANTHER" id="PTHR42852:SF6">
    <property type="entry name" value="THIOL:DISULFIDE INTERCHANGE PROTEIN DSBE"/>
    <property type="match status" value="1"/>
</dbReference>
<dbReference type="SUPFAM" id="SSF52833">
    <property type="entry name" value="Thioredoxin-like"/>
    <property type="match status" value="1"/>
</dbReference>
<organism evidence="6 7">
    <name type="scientific">Croceibacter atlanticus (strain ATCC BAA-628 / JCM 21780 / CIP 108009 / IAM 15332 / KCTC 12090 / HTCC2559)</name>
    <dbReference type="NCBI Taxonomy" id="216432"/>
    <lineage>
        <taxon>Bacteria</taxon>
        <taxon>Pseudomonadati</taxon>
        <taxon>Bacteroidota</taxon>
        <taxon>Flavobacteriia</taxon>
        <taxon>Flavobacteriales</taxon>
        <taxon>Flavobacteriaceae</taxon>
        <taxon>Croceibacter</taxon>
    </lineage>
</organism>